<feature type="region of interest" description="Disordered" evidence="1">
    <location>
        <begin position="181"/>
        <end position="232"/>
    </location>
</feature>
<dbReference type="InterPro" id="IPR001849">
    <property type="entry name" value="PH_domain"/>
</dbReference>
<proteinExistence type="predicted"/>
<feature type="domain" description="PH" evidence="2">
    <location>
        <begin position="1"/>
        <end position="85"/>
    </location>
</feature>
<evidence type="ECO:0000313" key="3">
    <source>
        <dbReference type="EMBL" id="VDK77615.1"/>
    </source>
</evidence>
<dbReference type="SUPFAM" id="SSF50729">
    <property type="entry name" value="PH domain-like"/>
    <property type="match status" value="1"/>
</dbReference>
<dbReference type="OrthoDB" id="6276657at2759"/>
<evidence type="ECO:0000256" key="1">
    <source>
        <dbReference type="SAM" id="MobiDB-lite"/>
    </source>
</evidence>
<accession>A0A3P6T9X2</accession>
<dbReference type="CDD" id="cd00821">
    <property type="entry name" value="PH"/>
    <property type="match status" value="1"/>
</dbReference>
<gene>
    <name evidence="3" type="ORF">DILT_LOCUS2874</name>
</gene>
<keyword evidence="4" id="KW-1185">Reference proteome</keyword>
<dbReference type="Proteomes" id="UP000281553">
    <property type="component" value="Unassembled WGS sequence"/>
</dbReference>
<dbReference type="AlphaFoldDB" id="A0A3P6T9X2"/>
<evidence type="ECO:0000259" key="2">
    <source>
        <dbReference type="PROSITE" id="PS50003"/>
    </source>
</evidence>
<feature type="compositionally biased region" description="Basic and acidic residues" evidence="1">
    <location>
        <begin position="218"/>
        <end position="228"/>
    </location>
</feature>
<dbReference type="PROSITE" id="PS50003">
    <property type="entry name" value="PH_DOMAIN"/>
    <property type="match status" value="1"/>
</dbReference>
<dbReference type="InterPro" id="IPR011993">
    <property type="entry name" value="PH-like_dom_sf"/>
</dbReference>
<dbReference type="EMBL" id="UYRU01042749">
    <property type="protein sequence ID" value="VDK77615.1"/>
    <property type="molecule type" value="Genomic_DNA"/>
</dbReference>
<name>A0A3P6T9X2_DIBLA</name>
<evidence type="ECO:0000313" key="4">
    <source>
        <dbReference type="Proteomes" id="UP000281553"/>
    </source>
</evidence>
<dbReference type="Gene3D" id="2.30.29.30">
    <property type="entry name" value="Pleckstrin-homology domain (PH domain)/Phosphotyrosine-binding domain (PTB)"/>
    <property type="match status" value="1"/>
</dbReference>
<reference evidence="3 4" key="1">
    <citation type="submission" date="2018-11" db="EMBL/GenBank/DDBJ databases">
        <authorList>
            <consortium name="Pathogen Informatics"/>
        </authorList>
    </citation>
    <scope>NUCLEOTIDE SEQUENCE [LARGE SCALE GENOMIC DNA]</scope>
</reference>
<protein>
    <recommendedName>
        <fullName evidence="2">PH domain-containing protein</fullName>
    </recommendedName>
</protein>
<sequence length="556" mass="60514">MQRAYAVLIPQRLLLYYREEDYETHPYDPQVFLDLQTCLAVQRTESGAKSPEFLLLLLPGGAKLFVCESLAEREQWINKINVAMEADIQTRKMQQILQGLSLNDSSNYTVRKPSPKRASSLEPRLIIPTSVPLTSSETLIVDSSQAPLTNPIQTAVSTETHSTSSSKTAATDATLLASSEKSMDYQSENAQPGKDISNPAPAEQHKTEDNPETLGVTRDSDSLQDRENSGQYSETFVSVCDTRESVDSGLFSAEGTESDGCSCLTNSHETDEIAKILREVHPHLFGEPWSSAQQQKVDTNESGFDPYGQLIAVTAGCSEEQVYGIVGIKKTGTSDTVLATAIVDCVLMAIRQERVTGSLPPLREDERNADSSLKGLLRSATENLCFLIFGRHREPAAERDLAPEKGDCGGGVSSDGGHNLERGEAAHLLQQDMKQIEMVLPAYLVLCFIIYCLSSRGSSSTSNDQASSNAEDVLRQQQQYIYQTLGLDSPQNIKSILDAIGSMSNEFLEQVEEEEASSAFSYELGQDGSFTEGELVAHSEDAGGLVAAVVLMPSSV</sequence>
<organism evidence="3 4">
    <name type="scientific">Dibothriocephalus latus</name>
    <name type="common">Fish tapeworm</name>
    <name type="synonym">Diphyllobothrium latum</name>
    <dbReference type="NCBI Taxonomy" id="60516"/>
    <lineage>
        <taxon>Eukaryota</taxon>
        <taxon>Metazoa</taxon>
        <taxon>Spiralia</taxon>
        <taxon>Lophotrochozoa</taxon>
        <taxon>Platyhelminthes</taxon>
        <taxon>Cestoda</taxon>
        <taxon>Eucestoda</taxon>
        <taxon>Diphyllobothriidea</taxon>
        <taxon>Diphyllobothriidae</taxon>
        <taxon>Dibothriocephalus</taxon>
    </lineage>
</organism>